<dbReference type="Proteomes" id="UP000823960">
    <property type="component" value="Unassembled WGS sequence"/>
</dbReference>
<feature type="transmembrane region" description="Helical" evidence="10">
    <location>
        <begin position="128"/>
        <end position="153"/>
    </location>
</feature>
<evidence type="ECO:0000256" key="4">
    <source>
        <dbReference type="ARBA" id="ARBA00022475"/>
    </source>
</evidence>
<keyword evidence="8" id="KW-0811">Translocation</keyword>
<keyword evidence="7 10" id="KW-1133">Transmembrane helix</keyword>
<keyword evidence="3" id="KW-0813">Transport</keyword>
<keyword evidence="9 10" id="KW-0472">Membrane</keyword>
<comment type="subcellular location">
    <subcellularLocation>
        <location evidence="1">Cell membrane</location>
        <topology evidence="1">Multi-pass membrane protein</topology>
    </subcellularLocation>
</comment>
<dbReference type="PANTHER" id="PTHR30081">
    <property type="entry name" value="PROTEIN-EXPORT MEMBRANE PROTEIN SEC"/>
    <property type="match status" value="1"/>
</dbReference>
<proteinExistence type="predicted"/>
<dbReference type="InterPro" id="IPR048634">
    <property type="entry name" value="SecD_SecF_C"/>
</dbReference>
<dbReference type="AlphaFoldDB" id="A0A9D1NQM0"/>
<dbReference type="InterPro" id="IPR022645">
    <property type="entry name" value="SecD/SecF_bac"/>
</dbReference>
<evidence type="ECO:0000256" key="8">
    <source>
        <dbReference type="ARBA" id="ARBA00023010"/>
    </source>
</evidence>
<dbReference type="GO" id="GO:0015450">
    <property type="term" value="F:protein-transporting ATPase activity"/>
    <property type="evidence" value="ECO:0007669"/>
    <property type="project" value="InterPro"/>
</dbReference>
<feature type="transmembrane region" description="Helical" evidence="10">
    <location>
        <begin position="240"/>
        <end position="266"/>
    </location>
</feature>
<dbReference type="PANTHER" id="PTHR30081:SF8">
    <property type="entry name" value="PROTEIN TRANSLOCASE SUBUNIT SECF"/>
    <property type="match status" value="1"/>
</dbReference>
<keyword evidence="6" id="KW-0653">Protein transport</keyword>
<dbReference type="GO" id="GO:0005886">
    <property type="term" value="C:plasma membrane"/>
    <property type="evidence" value="ECO:0007669"/>
    <property type="project" value="UniProtKB-SubCell"/>
</dbReference>
<organism evidence="12 13">
    <name type="scientific">Candidatus Faeciplasma avium</name>
    <dbReference type="NCBI Taxonomy" id="2840798"/>
    <lineage>
        <taxon>Bacteria</taxon>
        <taxon>Bacillati</taxon>
        <taxon>Bacillota</taxon>
        <taxon>Clostridia</taxon>
        <taxon>Eubacteriales</taxon>
        <taxon>Oscillospiraceae</taxon>
        <taxon>Oscillospiraceae incertae sedis</taxon>
        <taxon>Candidatus Faeciplasma</taxon>
    </lineage>
</organism>
<dbReference type="NCBIfam" id="TIGR00966">
    <property type="entry name" value="transloc_SecF"/>
    <property type="match status" value="1"/>
</dbReference>
<evidence type="ECO:0000256" key="5">
    <source>
        <dbReference type="ARBA" id="ARBA00022692"/>
    </source>
</evidence>
<feature type="transmembrane region" description="Helical" evidence="10">
    <location>
        <begin position="212"/>
        <end position="234"/>
    </location>
</feature>
<dbReference type="PRINTS" id="PR01755">
    <property type="entry name" value="SECFTRNLCASE"/>
</dbReference>
<comment type="caution">
    <text evidence="12">The sequence shown here is derived from an EMBL/GenBank/DDBJ whole genome shotgun (WGS) entry which is preliminary data.</text>
</comment>
<keyword evidence="4" id="KW-1003">Cell membrane</keyword>
<keyword evidence="5 10" id="KW-0812">Transmembrane</keyword>
<dbReference type="EMBL" id="DVOL01000019">
    <property type="protein sequence ID" value="HIV10359.1"/>
    <property type="molecule type" value="Genomic_DNA"/>
</dbReference>
<feature type="transmembrane region" description="Helical" evidence="10">
    <location>
        <begin position="159"/>
        <end position="180"/>
    </location>
</feature>
<dbReference type="Pfam" id="PF02355">
    <property type="entry name" value="SecD_SecF_C"/>
    <property type="match status" value="1"/>
</dbReference>
<gene>
    <name evidence="12" type="primary">secF</name>
    <name evidence="12" type="ORF">IAD28_01510</name>
</gene>
<reference evidence="12" key="1">
    <citation type="submission" date="2020-10" db="EMBL/GenBank/DDBJ databases">
        <authorList>
            <person name="Gilroy R."/>
        </authorList>
    </citation>
    <scope>NUCLEOTIDE SEQUENCE</scope>
    <source>
        <strain evidence="12">1370</strain>
    </source>
</reference>
<evidence type="ECO:0000256" key="7">
    <source>
        <dbReference type="ARBA" id="ARBA00022989"/>
    </source>
</evidence>
<dbReference type="Gene3D" id="1.20.1640.10">
    <property type="entry name" value="Multidrug efflux transporter AcrB transmembrane domain"/>
    <property type="match status" value="1"/>
</dbReference>
<dbReference type="GO" id="GO:0006886">
    <property type="term" value="P:intracellular protein transport"/>
    <property type="evidence" value="ECO:0007669"/>
    <property type="project" value="InterPro"/>
</dbReference>
<name>A0A9D1NQM0_9FIRM</name>
<evidence type="ECO:0000313" key="12">
    <source>
        <dbReference type="EMBL" id="HIV10359.1"/>
    </source>
</evidence>
<dbReference type="InterPro" id="IPR005665">
    <property type="entry name" value="SecF_bac"/>
</dbReference>
<sequence length="279" mass="29923">MNVDIEFKGGTIITYSYEGAIDEDRVADIASELAGQSCRTSLGESLADGMKTVSITFPSSTGLSSEVQSSITDSLSQQLPDSKLALYSSQDVDPTTGRGFLGKCLVAVAFSAVVMIVYIGFRFKRIGGWVAGCCSVVALIHDMCFVYACFVICRFDINANFMAVLLTILGYSINATIIIYDRIRENRRLYGSEKPLDELVNMSITQCVGRSVNTTVTTVSAMVCVCIVALVAGVESILSFAFPLVIGLLAGVYSSNCIAPTLWTILQGAIDKKGSSKKK</sequence>
<evidence type="ECO:0000256" key="9">
    <source>
        <dbReference type="ARBA" id="ARBA00023136"/>
    </source>
</evidence>
<evidence type="ECO:0000256" key="3">
    <source>
        <dbReference type="ARBA" id="ARBA00022448"/>
    </source>
</evidence>
<dbReference type="SUPFAM" id="SSF82866">
    <property type="entry name" value="Multidrug efflux transporter AcrB transmembrane domain"/>
    <property type="match status" value="1"/>
</dbReference>
<reference evidence="12" key="2">
    <citation type="journal article" date="2021" name="PeerJ">
        <title>Extensive microbial diversity within the chicken gut microbiome revealed by metagenomics and culture.</title>
        <authorList>
            <person name="Gilroy R."/>
            <person name="Ravi A."/>
            <person name="Getino M."/>
            <person name="Pursley I."/>
            <person name="Horton D.L."/>
            <person name="Alikhan N.F."/>
            <person name="Baker D."/>
            <person name="Gharbi K."/>
            <person name="Hall N."/>
            <person name="Watson M."/>
            <person name="Adriaenssens E.M."/>
            <person name="Foster-Nyarko E."/>
            <person name="Jarju S."/>
            <person name="Secka A."/>
            <person name="Antonio M."/>
            <person name="Oren A."/>
            <person name="Chaudhuri R.R."/>
            <person name="La Ragione R."/>
            <person name="Hildebrand F."/>
            <person name="Pallen M.J."/>
        </authorList>
    </citation>
    <scope>NUCLEOTIDE SEQUENCE</scope>
    <source>
        <strain evidence="12">1370</strain>
    </source>
</reference>
<evidence type="ECO:0000256" key="1">
    <source>
        <dbReference type="ARBA" id="ARBA00004651"/>
    </source>
</evidence>
<evidence type="ECO:0000256" key="10">
    <source>
        <dbReference type="SAM" id="Phobius"/>
    </source>
</evidence>
<feature type="domain" description="Protein export membrane protein SecD/SecF C-terminal" evidence="11">
    <location>
        <begin position="83"/>
        <end position="267"/>
    </location>
</feature>
<accession>A0A9D1NQM0</accession>
<evidence type="ECO:0000313" key="13">
    <source>
        <dbReference type="Proteomes" id="UP000823960"/>
    </source>
</evidence>
<evidence type="ECO:0000259" key="11">
    <source>
        <dbReference type="Pfam" id="PF02355"/>
    </source>
</evidence>
<protein>
    <recommendedName>
        <fullName evidence="2">Protein translocase subunit SecF</fullName>
    </recommendedName>
</protein>
<evidence type="ECO:0000256" key="2">
    <source>
        <dbReference type="ARBA" id="ARBA00015792"/>
    </source>
</evidence>
<dbReference type="InterPro" id="IPR022813">
    <property type="entry name" value="SecD/SecF_arch_bac"/>
</dbReference>
<feature type="transmembrane region" description="Helical" evidence="10">
    <location>
        <begin position="100"/>
        <end position="121"/>
    </location>
</feature>
<evidence type="ECO:0000256" key="6">
    <source>
        <dbReference type="ARBA" id="ARBA00022927"/>
    </source>
</evidence>